<organism evidence="1">
    <name type="scientific">seawater metagenome</name>
    <dbReference type="NCBI Taxonomy" id="1561972"/>
    <lineage>
        <taxon>unclassified sequences</taxon>
        <taxon>metagenomes</taxon>
        <taxon>ecological metagenomes</taxon>
    </lineage>
</organism>
<dbReference type="AlphaFoldDB" id="A0A5E8CHQ5"/>
<sequence>MGKLGKRQEAVDCFKGGLGLTGDGFLCTVASAVGENLKGQVVNQIIEYQSLKAKDAELSGKAKIKDLELTGEVQSSFKLRGYAASKPSMLVKYPSHTTDIGTGAQTLTIAQILTGIILCDPTAAATHTTPTAALTVAGVTGVAVGDTIDFHLLNTGTAGEDETITVAAGTGVTLVGFADVENSVTTHDAFSVGSSHWRIRFTNVTSGSEAYTIYRLA</sequence>
<reference evidence="1" key="1">
    <citation type="submission" date="2019-09" db="EMBL/GenBank/DDBJ databases">
        <authorList>
            <person name="Needham M D."/>
        </authorList>
    </citation>
    <scope>NUCLEOTIDE SEQUENCE</scope>
</reference>
<accession>A0A5E8CHQ5</accession>
<gene>
    <name evidence="1" type="ORF">CPAV1605_496</name>
</gene>
<evidence type="ECO:0000313" key="1">
    <source>
        <dbReference type="EMBL" id="VVU94771.1"/>
    </source>
</evidence>
<dbReference type="EMBL" id="CABVLZ010000002">
    <property type="protein sequence ID" value="VVU94771.1"/>
    <property type="molecule type" value="Genomic_DNA"/>
</dbReference>
<name>A0A5E8CHQ5_9ZZZZ</name>
<proteinExistence type="predicted"/>
<protein>
    <submittedName>
        <fullName evidence="1">Uncharacterized protein</fullName>
    </submittedName>
</protein>